<dbReference type="GO" id="GO:0004867">
    <property type="term" value="F:serine-type endopeptidase inhibitor activity"/>
    <property type="evidence" value="ECO:0007669"/>
    <property type="project" value="UniProtKB-KW"/>
</dbReference>
<evidence type="ECO:0000256" key="2">
    <source>
        <dbReference type="ARBA" id="ARBA00022690"/>
    </source>
</evidence>
<feature type="domain" description="Alpha-macroglobulin receptor-binding" evidence="14">
    <location>
        <begin position="1346"/>
        <end position="1436"/>
    </location>
</feature>
<dbReference type="InterPro" id="IPR011626">
    <property type="entry name" value="Alpha-macroglobulin_TED"/>
</dbReference>
<dbReference type="Pfam" id="PF01835">
    <property type="entry name" value="MG2"/>
    <property type="match status" value="1"/>
</dbReference>
<dbReference type="KEGG" id="dhe:111594108"/>
<dbReference type="Gene3D" id="2.60.120.1540">
    <property type="match status" value="1"/>
</dbReference>
<dbReference type="Pfam" id="PF07677">
    <property type="entry name" value="A2M_recep"/>
    <property type="match status" value="1"/>
</dbReference>
<dbReference type="SUPFAM" id="SSF81296">
    <property type="entry name" value="E set domains"/>
    <property type="match status" value="1"/>
</dbReference>
<evidence type="ECO:0000259" key="13">
    <source>
        <dbReference type="SMART" id="SM01360"/>
    </source>
</evidence>
<keyword evidence="15" id="KW-1185">Reference proteome</keyword>
<dbReference type="Gene3D" id="2.60.40.690">
    <property type="entry name" value="Alpha-macroglobulin, receptor-binding domain"/>
    <property type="match status" value="1"/>
</dbReference>
<evidence type="ECO:0000256" key="11">
    <source>
        <dbReference type="ARBA" id="ARBA00078071"/>
    </source>
</evidence>
<dbReference type="SUPFAM" id="SSF48239">
    <property type="entry name" value="Terpenoid cyclases/Protein prenyltransferases"/>
    <property type="match status" value="1"/>
</dbReference>
<dbReference type="RefSeq" id="XP_030079142.1">
    <property type="nucleotide sequence ID" value="XM_030223282.1"/>
</dbReference>
<evidence type="ECO:0000256" key="10">
    <source>
        <dbReference type="ARBA" id="ARBA00063781"/>
    </source>
</evidence>
<dbReference type="InterPro" id="IPR047565">
    <property type="entry name" value="Alpha-macroglob_thiol-ester_cl"/>
</dbReference>
<evidence type="ECO:0000256" key="6">
    <source>
        <dbReference type="ARBA" id="ARBA00022966"/>
    </source>
</evidence>
<comment type="similarity">
    <text evidence="1">Belongs to the protease inhibitor I39 (alpha-2-macroglobulin) family.</text>
</comment>
<dbReference type="GO" id="GO:0005615">
    <property type="term" value="C:extracellular space"/>
    <property type="evidence" value="ECO:0007669"/>
    <property type="project" value="InterPro"/>
</dbReference>
<dbReference type="Pfam" id="PF07703">
    <property type="entry name" value="A2M_BRD"/>
    <property type="match status" value="1"/>
</dbReference>
<dbReference type="InterPro" id="IPR041555">
    <property type="entry name" value="MG3"/>
</dbReference>
<dbReference type="GeneID" id="111594108"/>
<dbReference type="FunFam" id="2.60.40.690:FF:000003">
    <property type="entry name" value="Thioester-containing protein 2, isoform B"/>
    <property type="match status" value="1"/>
</dbReference>
<dbReference type="SMART" id="SM01361">
    <property type="entry name" value="A2M_recep"/>
    <property type="match status" value="1"/>
</dbReference>
<dbReference type="Gene3D" id="2.20.130.20">
    <property type="match status" value="2"/>
</dbReference>
<dbReference type="OrthoDB" id="9998011at2759"/>
<dbReference type="InterPro" id="IPR050473">
    <property type="entry name" value="A2M/Complement_sys"/>
</dbReference>
<dbReference type="Gene3D" id="2.60.40.2950">
    <property type="match status" value="1"/>
</dbReference>
<feature type="domain" description="Alpha-2-macroglobulin" evidence="13">
    <location>
        <begin position="724"/>
        <end position="815"/>
    </location>
</feature>
<gene>
    <name evidence="16" type="primary">LOC111594108</name>
</gene>
<keyword evidence="4" id="KW-0391">Immunity</keyword>
<dbReference type="PANTHER" id="PTHR11412:SF136">
    <property type="entry name" value="CD109 ANTIGEN"/>
    <property type="match status" value="1"/>
</dbReference>
<dbReference type="Gene3D" id="2.60.40.1930">
    <property type="match status" value="2"/>
</dbReference>
<evidence type="ECO:0000256" key="8">
    <source>
        <dbReference type="ARBA" id="ARBA00023180"/>
    </source>
</evidence>
<keyword evidence="6" id="KW-0882">Thioester bond</keyword>
<dbReference type="InterPro" id="IPR014756">
    <property type="entry name" value="Ig_E-set"/>
</dbReference>
<dbReference type="InterPro" id="IPR011625">
    <property type="entry name" value="A2M_N_BRD"/>
</dbReference>
<dbReference type="InterPro" id="IPR019742">
    <property type="entry name" value="MacrogloblnA2_CS"/>
</dbReference>
<keyword evidence="7" id="KW-1015">Disulfide bond</keyword>
<evidence type="ECO:0000256" key="1">
    <source>
        <dbReference type="ARBA" id="ARBA00010952"/>
    </source>
</evidence>
<dbReference type="SMART" id="SM01419">
    <property type="entry name" value="Thiol-ester_cl"/>
    <property type="match status" value="1"/>
</dbReference>
<dbReference type="Gene3D" id="1.50.10.20">
    <property type="match status" value="1"/>
</dbReference>
<evidence type="ECO:0000256" key="4">
    <source>
        <dbReference type="ARBA" id="ARBA00022859"/>
    </source>
</evidence>
<proteinExistence type="inferred from homology"/>
<dbReference type="InterPro" id="IPR001599">
    <property type="entry name" value="Macroglobln_a2"/>
</dbReference>
<dbReference type="InterPro" id="IPR002890">
    <property type="entry name" value="MG2"/>
</dbReference>
<dbReference type="Proteomes" id="UP000504633">
    <property type="component" value="Unplaced"/>
</dbReference>
<evidence type="ECO:0000256" key="5">
    <source>
        <dbReference type="ARBA" id="ARBA00022900"/>
    </source>
</evidence>
<dbReference type="Pfam" id="PF17791">
    <property type="entry name" value="MG3"/>
    <property type="match status" value="1"/>
</dbReference>
<reference evidence="16" key="1">
    <citation type="submission" date="2025-08" db="UniProtKB">
        <authorList>
            <consortium name="RefSeq"/>
        </authorList>
    </citation>
    <scope>IDENTIFICATION</scope>
    <source>
        <strain evidence="16">15085-1641.00</strain>
        <tissue evidence="16">Whole body</tissue>
    </source>
</reference>
<dbReference type="GO" id="GO:0002376">
    <property type="term" value="P:immune system process"/>
    <property type="evidence" value="ECO:0007669"/>
    <property type="project" value="UniProtKB-KW"/>
</dbReference>
<evidence type="ECO:0000256" key="3">
    <source>
        <dbReference type="ARBA" id="ARBA00022729"/>
    </source>
</evidence>
<dbReference type="Gene3D" id="2.60.40.1940">
    <property type="match status" value="1"/>
</dbReference>
<keyword evidence="5" id="KW-0722">Serine protease inhibitor</keyword>
<sequence>MASVHPSTSTKDAVCKGNYTIVGPGTIHSHRDYNVAVAVHHTKEPVTLKIGIAGPSYNETQTVELPNSDEFKQITFKLPPLNSGDYNLTAEGVSGLEFKSSTQLSLAEVRPYVKLQTDKAKYKPGDTVNYRIIFLDENLKPSVAEDDVVVRFEDSNHRRIQKIQHIKTRYGVYTGKLELSELAALGIWTLSVKKGKAHLQEQVQFEVEKYVLPKYTVKVDATQHVSVKDSDMQVVVKAKYTYGKPVNGKVLLKLYTDDFGGWTHPNHREMQGHTLLRNSDMVNGIAKFDINAKELAQLLQNNFTPRNIKILATVEEVFTGVKLNEMGAFQLYHNQYKMSYVNPSEESTEDKEHELVFKITHVDGTLLKDSKTPVRLKLSDGIHHSGFGYHSDRPAIDNKSFEFETHLNESGLAVFKVTLPQLSYGGINLPPYIAVLQFDGEEQELHITYNHRKPTNISFLPNKFGCNQIWFKITVEKPTNQNSLKIGEVCQVTLDSSRPLKYFVYNIIGRGNVLQTERIVLSEPQTVYTISLTPTFLMSPHARIYVYYVDEAGEFRYAEETFSVDVELQNPIEITAPDEVKPGADVELEIKTAPASFVGVMAVDQSALLLGTNNDIAEDSVCSLLERYDTKTPWQGGYSYYPGERSGVVTMTNANFFYNRTAPIYHRAFGASNMQGLAFCSSNSNELLTLDQCRVHTDLDNLMGFSRPAIAPPAPKVRKNFVETWLFEDIENTETEIFKWVRKIPDTITSWVLTAFSLHPDKGLGVTNEQLKIKTFQPFFVSVRLPYSVKRGEVINVPALVFNYLPKQLDVEVTLNNEDNEYDFVDVSNEVLGEQKRTQTLRVGANSAAGASFLLRPKIIGSILLKFTAISPLAGDAVHKTLKVVPEGVTQYKNRAFFVNLKDVHEHKDNFELDLPEDLVPDSQHVEFGFVGDLLGPVIKNLEQLLHLPSGCGEQTMSKLVPNYLVHDYLKHMKKLTPELEHRIKRNLEQGYQHMFHYRHDDGSYSSFGPGKWREEDPERNGSTWLTAYVLRSFGQVRDLIKLDEKQLESGYEFLLSRQAENGSFTEEGEFFYGSQRSALTMTANVLLALLEQQKPNQTAIDKAVAYLNAHSNEKDTEDLLPRAIATYALQKAKSPDAAKHVAALKALAKHEEDRTWWTEDDQKKRSEKCPRWWCWIRSHDIEITSYALLSLLESDLETPNSLLNSIRWLVAQRNSFGGFASSQDTVAGLQALIQFAKKSGYEPARWDVSVSNQGPREKTEKLSLTEDNDLLLQTVEFPQGTKSLSYEAKGTGAALLQISYQYNVVEKEPKPSFKIQAIIKPESPPAKLELSVCVEYVEEGKAKASNMAILEVSLPSGYTVDEDSFKDIQEIERVRLVETKNEDSVVVIYFESLPKGEIKCLPIEAFKTHAVANQKPAPIVLYDYYDTNKKATEYYQVESKLSDICDNSA</sequence>
<dbReference type="InterPro" id="IPR013783">
    <property type="entry name" value="Ig-like_fold"/>
</dbReference>
<dbReference type="OMA" id="YNINREN"/>
<evidence type="ECO:0000256" key="9">
    <source>
        <dbReference type="ARBA" id="ARBA00057615"/>
    </source>
</evidence>
<dbReference type="PANTHER" id="PTHR11412">
    <property type="entry name" value="MACROGLOBULIN / COMPLEMENT"/>
    <property type="match status" value="1"/>
</dbReference>
<evidence type="ECO:0000256" key="7">
    <source>
        <dbReference type="ARBA" id="ARBA00023157"/>
    </source>
</evidence>
<keyword evidence="2" id="KW-0646">Protease inhibitor</keyword>
<dbReference type="FunFam" id="2.60.40.1930:FF:000001">
    <property type="entry name" value="CD109 isoform 3"/>
    <property type="match status" value="1"/>
</dbReference>
<dbReference type="SUPFAM" id="SSF49410">
    <property type="entry name" value="Alpha-macroglobulin receptor domain"/>
    <property type="match status" value="1"/>
</dbReference>
<dbReference type="SMART" id="SM01359">
    <property type="entry name" value="A2M_N_2"/>
    <property type="match status" value="1"/>
</dbReference>
<dbReference type="PROSITE" id="PS00477">
    <property type="entry name" value="ALPHA_2_MACROGLOBULIN"/>
    <property type="match status" value="1"/>
</dbReference>
<accession>A0A6J2SSD2</accession>
<name>A0A6J2SSD2_DROHY</name>
<keyword evidence="8" id="KW-0325">Glycoprotein</keyword>
<comment type="function">
    <text evidence="9">Binds covalently through a thioester bond to the pathogen surface resulting in pathogen clearance.</text>
</comment>
<dbReference type="Pfam" id="PF07678">
    <property type="entry name" value="TED_complement"/>
    <property type="match status" value="1"/>
</dbReference>
<dbReference type="Pfam" id="PF00207">
    <property type="entry name" value="A2M"/>
    <property type="match status" value="1"/>
</dbReference>
<evidence type="ECO:0000313" key="16">
    <source>
        <dbReference type="RefSeq" id="XP_030079142.1"/>
    </source>
</evidence>
<dbReference type="InterPro" id="IPR008930">
    <property type="entry name" value="Terpenoid_cyclase/PrenylTrfase"/>
</dbReference>
<dbReference type="FunFam" id="2.60.40.10:FF:000155">
    <property type="entry name" value="complement C3 isoform X1"/>
    <property type="match status" value="1"/>
</dbReference>
<evidence type="ECO:0000313" key="15">
    <source>
        <dbReference type="Proteomes" id="UP000504633"/>
    </source>
</evidence>
<comment type="subunit">
    <text evidence="10">Heterodimer of a TEP1-N chain and an TEP1-C chain non-covalently linked. Forms a complex composed of TEP1-N and TEP1-C heterodimer, LRIM1 and APL1C; the interaction stabilizes TEP1-N and TEP1-C heterodimer, prevents its binding to tissues while circulating in the hemolymph and protects the thioester bond from hydrolysis. Mature TEP1 and to a lesser extent full-length TEP1 interact with SPCLIP1; the interaction is induced by microbial infection.</text>
</comment>
<organism evidence="15 16">
    <name type="scientific">Drosophila hydei</name>
    <name type="common">Fruit fly</name>
    <dbReference type="NCBI Taxonomy" id="7224"/>
    <lineage>
        <taxon>Eukaryota</taxon>
        <taxon>Metazoa</taxon>
        <taxon>Ecdysozoa</taxon>
        <taxon>Arthropoda</taxon>
        <taxon>Hexapoda</taxon>
        <taxon>Insecta</taxon>
        <taxon>Pterygota</taxon>
        <taxon>Neoptera</taxon>
        <taxon>Endopterygota</taxon>
        <taxon>Diptera</taxon>
        <taxon>Brachycera</taxon>
        <taxon>Muscomorpha</taxon>
        <taxon>Ephydroidea</taxon>
        <taxon>Drosophilidae</taxon>
        <taxon>Drosophila</taxon>
    </lineage>
</organism>
<dbReference type="InterPro" id="IPR036595">
    <property type="entry name" value="A-macroglobulin_rcpt-bd_sf"/>
</dbReference>
<dbReference type="InterPro" id="IPR009048">
    <property type="entry name" value="A-macroglobulin_rcpt-bd"/>
</dbReference>
<dbReference type="Gene3D" id="2.60.40.10">
    <property type="entry name" value="Immunoglobulins"/>
    <property type="match status" value="1"/>
</dbReference>
<evidence type="ECO:0000259" key="14">
    <source>
        <dbReference type="SMART" id="SM01361"/>
    </source>
</evidence>
<dbReference type="SMART" id="SM01360">
    <property type="entry name" value="A2M"/>
    <property type="match status" value="1"/>
</dbReference>
<feature type="domain" description="Alpha-2-macroglobulin bait region" evidence="12">
    <location>
        <begin position="471"/>
        <end position="610"/>
    </location>
</feature>
<protein>
    <recommendedName>
        <fullName evidence="11">TEP1-F</fullName>
    </recommendedName>
</protein>
<evidence type="ECO:0000259" key="12">
    <source>
        <dbReference type="SMART" id="SM01359"/>
    </source>
</evidence>
<keyword evidence="3" id="KW-0732">Signal</keyword>